<evidence type="ECO:0000259" key="1">
    <source>
        <dbReference type="Pfam" id="PF01494"/>
    </source>
</evidence>
<dbReference type="Pfam" id="PF01494">
    <property type="entry name" value="FAD_binding_3"/>
    <property type="match status" value="1"/>
</dbReference>
<dbReference type="InterPro" id="IPR002938">
    <property type="entry name" value="FAD-bd"/>
</dbReference>
<dbReference type="GO" id="GO:0071949">
    <property type="term" value="F:FAD binding"/>
    <property type="evidence" value="ECO:0007669"/>
    <property type="project" value="InterPro"/>
</dbReference>
<name>X1AYC8_9ZZZZ</name>
<dbReference type="PANTHER" id="PTHR42685">
    <property type="entry name" value="GERANYLGERANYL DIPHOSPHATE REDUCTASE"/>
    <property type="match status" value="1"/>
</dbReference>
<reference evidence="2" key="1">
    <citation type="journal article" date="2014" name="Front. Microbiol.">
        <title>High frequency of phylogenetically diverse reductive dehalogenase-homologous genes in deep subseafloor sedimentary metagenomes.</title>
        <authorList>
            <person name="Kawai M."/>
            <person name="Futagami T."/>
            <person name="Toyoda A."/>
            <person name="Takaki Y."/>
            <person name="Nishi S."/>
            <person name="Hori S."/>
            <person name="Arai W."/>
            <person name="Tsubouchi T."/>
            <person name="Morono Y."/>
            <person name="Uchiyama I."/>
            <person name="Ito T."/>
            <person name="Fujiyama A."/>
            <person name="Inagaki F."/>
            <person name="Takami H."/>
        </authorList>
    </citation>
    <scope>NUCLEOTIDE SEQUENCE</scope>
    <source>
        <strain evidence="2">Expedition CK06-06</strain>
    </source>
</reference>
<dbReference type="PANTHER" id="PTHR42685:SF22">
    <property type="entry name" value="CONDITIONED MEDIUM FACTOR RECEPTOR 1"/>
    <property type="match status" value="1"/>
</dbReference>
<organism evidence="2">
    <name type="scientific">marine sediment metagenome</name>
    <dbReference type="NCBI Taxonomy" id="412755"/>
    <lineage>
        <taxon>unclassified sequences</taxon>
        <taxon>metagenomes</taxon>
        <taxon>ecological metagenomes</taxon>
    </lineage>
</organism>
<evidence type="ECO:0000313" key="2">
    <source>
        <dbReference type="EMBL" id="GAG87780.1"/>
    </source>
</evidence>
<accession>X1AYC8</accession>
<sequence length="218" mass="25063">MVLNSKQYDIIIVGGGIAGSIAARYTAENKLETLLVESARTPREKPCSAIQFKYFQKLIGKRIPKDKLCTNTLNRLYIEWPNGKSFNFSFKMLNFTRDVFDSWLNSVAIEAGAEFRDAVRCTGFEKVSDGFIVSLHPKHSEIEKVRTKYLIAADGLASKIRHILRPQDYLKKAPSGTLNYYINADDDGELDPHTLYQFWNLNFSNLMFAWTYKKNDLW</sequence>
<dbReference type="InterPro" id="IPR050407">
    <property type="entry name" value="Geranylgeranyl_reductase"/>
</dbReference>
<dbReference type="EMBL" id="BART01011656">
    <property type="protein sequence ID" value="GAG87780.1"/>
    <property type="molecule type" value="Genomic_DNA"/>
</dbReference>
<dbReference type="PRINTS" id="PR00420">
    <property type="entry name" value="RNGMNOXGNASE"/>
</dbReference>
<dbReference type="AlphaFoldDB" id="X1AYC8"/>
<dbReference type="SUPFAM" id="SSF51905">
    <property type="entry name" value="FAD/NAD(P)-binding domain"/>
    <property type="match status" value="1"/>
</dbReference>
<dbReference type="Gene3D" id="3.50.50.60">
    <property type="entry name" value="FAD/NAD(P)-binding domain"/>
    <property type="match status" value="1"/>
</dbReference>
<gene>
    <name evidence="2" type="ORF">S01H4_24721</name>
</gene>
<comment type="caution">
    <text evidence="2">The sequence shown here is derived from an EMBL/GenBank/DDBJ whole genome shotgun (WGS) entry which is preliminary data.</text>
</comment>
<protein>
    <recommendedName>
        <fullName evidence="1">FAD-binding domain-containing protein</fullName>
    </recommendedName>
</protein>
<feature type="domain" description="FAD-binding" evidence="1">
    <location>
        <begin position="101"/>
        <end position="164"/>
    </location>
</feature>
<dbReference type="InterPro" id="IPR036188">
    <property type="entry name" value="FAD/NAD-bd_sf"/>
</dbReference>
<feature type="non-terminal residue" evidence="2">
    <location>
        <position position="218"/>
    </location>
</feature>
<proteinExistence type="predicted"/>